<evidence type="ECO:0000313" key="2">
    <source>
        <dbReference type="Proteomes" id="UP000790709"/>
    </source>
</evidence>
<sequence>MSPSLTWIVDRAEPLTPELTQLDSPIAGHSQENGTPTRRQTPPVPTVPEGDLIDLSDEYDHLRPGAAERRRTRIASLPPDLFDVEEDSLSDSGPVSPTEPVTPTNGQASSSSVTLASPASFAPSSEPIPFAGFSADATDIHGLVSRLGDGAHQDGSDYDALLLIADFIGPASPRLSPNINSASGAGAIQLADVFSSCLVGKVEVERRRVTKDGRVKLKLSLLGLGVDKCAICLSQFRDKESGVLGAKCQHAFHEKCLRGWLARNQTCPLCRERLDACD</sequence>
<evidence type="ECO:0000313" key="1">
    <source>
        <dbReference type="EMBL" id="KAH7929987.1"/>
    </source>
</evidence>
<comment type="caution">
    <text evidence="1">The sequence shown here is derived from an EMBL/GenBank/DDBJ whole genome shotgun (WGS) entry which is preliminary data.</text>
</comment>
<organism evidence="1 2">
    <name type="scientific">Leucogyrophana mollusca</name>
    <dbReference type="NCBI Taxonomy" id="85980"/>
    <lineage>
        <taxon>Eukaryota</taxon>
        <taxon>Fungi</taxon>
        <taxon>Dikarya</taxon>
        <taxon>Basidiomycota</taxon>
        <taxon>Agaricomycotina</taxon>
        <taxon>Agaricomycetes</taxon>
        <taxon>Agaricomycetidae</taxon>
        <taxon>Boletales</taxon>
        <taxon>Boletales incertae sedis</taxon>
        <taxon>Leucogyrophana</taxon>
    </lineage>
</organism>
<name>A0ACB8BYR0_9AGAM</name>
<dbReference type="Proteomes" id="UP000790709">
    <property type="component" value="Unassembled WGS sequence"/>
</dbReference>
<proteinExistence type="predicted"/>
<dbReference type="EMBL" id="MU266336">
    <property type="protein sequence ID" value="KAH7929987.1"/>
    <property type="molecule type" value="Genomic_DNA"/>
</dbReference>
<keyword evidence="2" id="KW-1185">Reference proteome</keyword>
<accession>A0ACB8BYR0</accession>
<protein>
    <submittedName>
        <fullName evidence="1">Uncharacterized protein</fullName>
    </submittedName>
</protein>
<gene>
    <name evidence="1" type="ORF">BV22DRAFT_1001720</name>
</gene>
<reference evidence="1" key="1">
    <citation type="journal article" date="2021" name="New Phytol.">
        <title>Evolutionary innovations through gain and loss of genes in the ectomycorrhizal Boletales.</title>
        <authorList>
            <person name="Wu G."/>
            <person name="Miyauchi S."/>
            <person name="Morin E."/>
            <person name="Kuo A."/>
            <person name="Drula E."/>
            <person name="Varga T."/>
            <person name="Kohler A."/>
            <person name="Feng B."/>
            <person name="Cao Y."/>
            <person name="Lipzen A."/>
            <person name="Daum C."/>
            <person name="Hundley H."/>
            <person name="Pangilinan J."/>
            <person name="Johnson J."/>
            <person name="Barry K."/>
            <person name="LaButti K."/>
            <person name="Ng V."/>
            <person name="Ahrendt S."/>
            <person name="Min B."/>
            <person name="Choi I.G."/>
            <person name="Park H."/>
            <person name="Plett J.M."/>
            <person name="Magnuson J."/>
            <person name="Spatafora J.W."/>
            <person name="Nagy L.G."/>
            <person name="Henrissat B."/>
            <person name="Grigoriev I.V."/>
            <person name="Yang Z.L."/>
            <person name="Xu J."/>
            <person name="Martin F.M."/>
        </authorList>
    </citation>
    <scope>NUCLEOTIDE SEQUENCE</scope>
    <source>
        <strain evidence="1">KUC20120723A-06</strain>
    </source>
</reference>